<dbReference type="InterPro" id="IPR008921">
    <property type="entry name" value="DNA_pol3_clamp-load_cplx_C"/>
</dbReference>
<sequence>MNQPLSFLIRPRTTKDIIGQTEILKPNGLINKMILNNYCTSLIFFGPSGVGKTSFAISLANDLNISYEIFNASYDKKDKLTNIIQKALQQDRFILIIDEIHRLNKDKQDILLEYMEKGNIFVFSTTTENPFFVINPALRSRSLLIELKPVTKDELVIYAKKVINQYQLKINLSDQALDFLAQLSVGDVRTFLNYLELIDKLYSNEYIDLEKIKTIITISKNPTAQNSDDFHDLKSALQKSIRGSDVDAALYYFSRLIETGDYESLMRRMIIISYEDIGLANPAICSRVVQACNAFRQVGFPEGIIPLGLAIVEMSLSWKSNSAYLATNSALDFVKNGNVYNVPKHLKDNHYKSAIKLGIGVDYKYPHDFENDWVEQQYLPNEIKNKKFYHHKTNQYESKVYELYNKMKNKK</sequence>
<dbReference type="GO" id="GO:0016887">
    <property type="term" value="F:ATP hydrolysis activity"/>
    <property type="evidence" value="ECO:0007669"/>
    <property type="project" value="InterPro"/>
</dbReference>
<dbReference type="GO" id="GO:0008047">
    <property type="term" value="F:enzyme activator activity"/>
    <property type="evidence" value="ECO:0007669"/>
    <property type="project" value="TreeGrafter"/>
</dbReference>
<evidence type="ECO:0000256" key="1">
    <source>
        <dbReference type="ARBA" id="ARBA00008959"/>
    </source>
</evidence>
<dbReference type="Gene3D" id="1.10.3710.10">
    <property type="entry name" value="DNA polymerase III clamp loader subunits, C-terminal domain"/>
    <property type="match status" value="1"/>
</dbReference>
<evidence type="ECO:0000256" key="3">
    <source>
        <dbReference type="ARBA" id="ARBA00022840"/>
    </source>
</evidence>
<dbReference type="InterPro" id="IPR027417">
    <property type="entry name" value="P-loop_NTPase"/>
</dbReference>
<accession>A0A654IJZ4</accession>
<gene>
    <name evidence="5" type="ORF">MF5295_00513</name>
</gene>
<reference evidence="5" key="1">
    <citation type="submission" date="2019-11" db="EMBL/GenBank/DDBJ databases">
        <authorList>
            <person name="Falquet L."/>
            <person name="Falquet L."/>
        </authorList>
    </citation>
    <scope>NUCLEOTIDE SEQUENCE</scope>
    <source>
        <strain evidence="5">8756-13</strain>
    </source>
</reference>
<dbReference type="CDD" id="cd18139">
    <property type="entry name" value="HLD_clamp_RarA"/>
    <property type="match status" value="1"/>
</dbReference>
<keyword evidence="3" id="KW-0067">ATP-binding</keyword>
<dbReference type="GO" id="GO:0005524">
    <property type="term" value="F:ATP binding"/>
    <property type="evidence" value="ECO:0007669"/>
    <property type="project" value="UniProtKB-KW"/>
</dbReference>
<dbReference type="EMBL" id="LR739235">
    <property type="protein sequence ID" value="VZR97870.1"/>
    <property type="molecule type" value="Genomic_DNA"/>
</dbReference>
<dbReference type="GO" id="GO:0017116">
    <property type="term" value="F:single-stranded DNA helicase activity"/>
    <property type="evidence" value="ECO:0007669"/>
    <property type="project" value="TreeGrafter"/>
</dbReference>
<dbReference type="Pfam" id="PF16193">
    <property type="entry name" value="AAA_assoc_2"/>
    <property type="match status" value="1"/>
</dbReference>
<dbReference type="InterPro" id="IPR051314">
    <property type="entry name" value="AAA_ATPase_RarA/MGS1/WRNIP1"/>
</dbReference>
<dbReference type="InterPro" id="IPR021886">
    <property type="entry name" value="MgsA_C"/>
</dbReference>
<keyword evidence="2" id="KW-0547">Nucleotide-binding</keyword>
<dbReference type="Pfam" id="PF00004">
    <property type="entry name" value="AAA"/>
    <property type="match status" value="1"/>
</dbReference>
<proteinExistence type="inferred from homology"/>
<evidence type="ECO:0000259" key="4">
    <source>
        <dbReference type="SMART" id="SM00382"/>
    </source>
</evidence>
<dbReference type="InterPro" id="IPR003593">
    <property type="entry name" value="AAA+_ATPase"/>
</dbReference>
<name>A0A654IJZ4_9MOLU</name>
<dbReference type="AlphaFoldDB" id="A0A654IJZ4"/>
<dbReference type="Gene3D" id="1.20.272.10">
    <property type="match status" value="1"/>
</dbReference>
<dbReference type="InterPro" id="IPR032423">
    <property type="entry name" value="AAA_assoc_2"/>
</dbReference>
<protein>
    <submittedName>
        <fullName evidence="5">Putative AAA domain-containing protein</fullName>
    </submittedName>
</protein>
<dbReference type="SUPFAM" id="SSF48019">
    <property type="entry name" value="post-AAA+ oligomerization domain-like"/>
    <property type="match status" value="1"/>
</dbReference>
<evidence type="ECO:0000256" key="2">
    <source>
        <dbReference type="ARBA" id="ARBA00022741"/>
    </source>
</evidence>
<dbReference type="Pfam" id="PF12002">
    <property type="entry name" value="MgsA_C"/>
    <property type="match status" value="1"/>
</dbReference>
<evidence type="ECO:0000313" key="5">
    <source>
        <dbReference type="EMBL" id="VZR97870.1"/>
    </source>
</evidence>
<dbReference type="FunFam" id="1.10.3710.10:FF:000003">
    <property type="entry name" value="ATPase, AAA family protein"/>
    <property type="match status" value="1"/>
</dbReference>
<dbReference type="SMART" id="SM00382">
    <property type="entry name" value="AAA"/>
    <property type="match status" value="1"/>
</dbReference>
<dbReference type="Gene3D" id="3.40.50.300">
    <property type="entry name" value="P-loop containing nucleotide triphosphate hydrolases"/>
    <property type="match status" value="1"/>
</dbReference>
<feature type="domain" description="AAA+ ATPase" evidence="4">
    <location>
        <begin position="38"/>
        <end position="149"/>
    </location>
</feature>
<dbReference type="Gene3D" id="1.10.8.60">
    <property type="match status" value="1"/>
</dbReference>
<comment type="similarity">
    <text evidence="1">Belongs to the AAA ATPase family. RarA/MGS1/WRNIP1 subfamily.</text>
</comment>
<dbReference type="GO" id="GO:0000731">
    <property type="term" value="P:DNA synthesis involved in DNA repair"/>
    <property type="evidence" value="ECO:0007669"/>
    <property type="project" value="TreeGrafter"/>
</dbReference>
<dbReference type="PANTHER" id="PTHR13779:SF7">
    <property type="entry name" value="ATPASE WRNIP1"/>
    <property type="match status" value="1"/>
</dbReference>
<dbReference type="PANTHER" id="PTHR13779">
    <property type="entry name" value="WERNER HELICASE-INTERACTING PROTEIN 1 FAMILY MEMBER"/>
    <property type="match status" value="1"/>
</dbReference>
<dbReference type="InterPro" id="IPR003959">
    <property type="entry name" value="ATPase_AAA_core"/>
</dbReference>
<dbReference type="GO" id="GO:0006261">
    <property type="term" value="P:DNA-templated DNA replication"/>
    <property type="evidence" value="ECO:0007669"/>
    <property type="project" value="TreeGrafter"/>
</dbReference>
<dbReference type="GO" id="GO:0003677">
    <property type="term" value="F:DNA binding"/>
    <property type="evidence" value="ECO:0007669"/>
    <property type="project" value="InterPro"/>
</dbReference>
<dbReference type="SUPFAM" id="SSF52540">
    <property type="entry name" value="P-loop containing nucleoside triphosphate hydrolases"/>
    <property type="match status" value="1"/>
</dbReference>
<dbReference type="CDD" id="cd00009">
    <property type="entry name" value="AAA"/>
    <property type="match status" value="1"/>
</dbReference>
<organism evidence="5">
    <name type="scientific">Mycoplasma feriruminatoris</name>
    <dbReference type="NCBI Taxonomy" id="1179777"/>
    <lineage>
        <taxon>Bacteria</taxon>
        <taxon>Bacillati</taxon>
        <taxon>Mycoplasmatota</taxon>
        <taxon>Mollicutes</taxon>
        <taxon>Mycoplasmataceae</taxon>
        <taxon>Mycoplasma</taxon>
    </lineage>
</organism>